<evidence type="ECO:0000256" key="7">
    <source>
        <dbReference type="SAM" id="MobiDB-lite"/>
    </source>
</evidence>
<evidence type="ECO:0000313" key="9">
    <source>
        <dbReference type="Proteomes" id="UP001479436"/>
    </source>
</evidence>
<evidence type="ECO:0000256" key="2">
    <source>
        <dbReference type="ARBA" id="ARBA00010313"/>
    </source>
</evidence>
<feature type="compositionally biased region" description="Polar residues" evidence="7">
    <location>
        <begin position="48"/>
        <end position="61"/>
    </location>
</feature>
<feature type="compositionally biased region" description="Basic and acidic residues" evidence="7">
    <location>
        <begin position="63"/>
        <end position="75"/>
    </location>
</feature>
<dbReference type="EMBL" id="JASJQH010000592">
    <property type="protein sequence ID" value="KAK9763622.1"/>
    <property type="molecule type" value="Genomic_DNA"/>
</dbReference>
<evidence type="ECO:0000256" key="4">
    <source>
        <dbReference type="ARBA" id="ARBA00023187"/>
    </source>
</evidence>
<evidence type="ECO:0000313" key="8">
    <source>
        <dbReference type="EMBL" id="KAK9763622.1"/>
    </source>
</evidence>
<evidence type="ECO:0000256" key="3">
    <source>
        <dbReference type="ARBA" id="ARBA00022664"/>
    </source>
</evidence>
<dbReference type="InterPro" id="IPR033757">
    <property type="entry name" value="WTAP"/>
</dbReference>
<dbReference type="Proteomes" id="UP001479436">
    <property type="component" value="Unassembled WGS sequence"/>
</dbReference>
<comment type="caution">
    <text evidence="8">The sequence shown here is derived from an EMBL/GenBank/DDBJ whole genome shotgun (WGS) entry which is preliminary data.</text>
</comment>
<accession>A0ABR2WQ82</accession>
<gene>
    <name evidence="8" type="ORF">K7432_009518</name>
</gene>
<keyword evidence="6" id="KW-0175">Coiled coil</keyword>
<dbReference type="PANTHER" id="PTHR15217:SF0">
    <property type="entry name" value="PRE-MRNA-SPLICING REGULATOR WTAP"/>
    <property type="match status" value="1"/>
</dbReference>
<proteinExistence type="inferred from homology"/>
<evidence type="ECO:0000256" key="5">
    <source>
        <dbReference type="ARBA" id="ARBA00023242"/>
    </source>
</evidence>
<evidence type="ECO:0000256" key="6">
    <source>
        <dbReference type="SAM" id="Coils"/>
    </source>
</evidence>
<feature type="coiled-coil region" evidence="6">
    <location>
        <begin position="81"/>
        <end position="149"/>
    </location>
</feature>
<keyword evidence="9" id="KW-1185">Reference proteome</keyword>
<dbReference type="PANTHER" id="PTHR15217">
    <property type="entry name" value="WILMS' TUMOR 1-ASSOCIATING PROTEIN"/>
    <property type="match status" value="1"/>
</dbReference>
<comment type="subcellular location">
    <subcellularLocation>
        <location evidence="1">Nucleus</location>
    </subcellularLocation>
</comment>
<feature type="coiled-coil region" evidence="6">
    <location>
        <begin position="181"/>
        <end position="222"/>
    </location>
</feature>
<keyword evidence="3" id="KW-0507">mRNA processing</keyword>
<dbReference type="Pfam" id="PF17098">
    <property type="entry name" value="Wtap"/>
    <property type="match status" value="1"/>
</dbReference>
<feature type="region of interest" description="Disordered" evidence="7">
    <location>
        <begin position="48"/>
        <end position="75"/>
    </location>
</feature>
<protein>
    <submittedName>
        <fullName evidence="8">Uncharacterized protein</fullName>
    </submittedName>
</protein>
<keyword evidence="4" id="KW-0508">mRNA splicing</keyword>
<organism evidence="8 9">
    <name type="scientific">Basidiobolus ranarum</name>
    <dbReference type="NCBI Taxonomy" id="34480"/>
    <lineage>
        <taxon>Eukaryota</taxon>
        <taxon>Fungi</taxon>
        <taxon>Fungi incertae sedis</taxon>
        <taxon>Zoopagomycota</taxon>
        <taxon>Entomophthoromycotina</taxon>
        <taxon>Basidiobolomycetes</taxon>
        <taxon>Basidiobolales</taxon>
        <taxon>Basidiobolaceae</taxon>
        <taxon>Basidiobolus</taxon>
    </lineage>
</organism>
<comment type="similarity">
    <text evidence="2">Belongs to the fl(2)d family.</text>
</comment>
<dbReference type="Gene3D" id="1.20.5.170">
    <property type="match status" value="1"/>
</dbReference>
<reference evidence="8 9" key="1">
    <citation type="submission" date="2023-04" db="EMBL/GenBank/DDBJ databases">
        <title>Genome of Basidiobolus ranarum AG-B5.</title>
        <authorList>
            <person name="Stajich J.E."/>
            <person name="Carter-House D."/>
            <person name="Gryganskyi A."/>
        </authorList>
    </citation>
    <scope>NUCLEOTIDE SEQUENCE [LARGE SCALE GENOMIC DNA]</scope>
    <source>
        <strain evidence="8 9">AG-B5</strain>
    </source>
</reference>
<sequence>MSSDKSVRKRTRSVTLQTDLEVLQNLEYKRRCGPKQDQHTEPYMTLTTGNRLAENTPSGTSEAVEHRKPLTEDDPNRSIKLAKKEEDMQLLLGEVKSLAQNLNPETHDMRRKLLDPAINALFVLMKKELGKKEAKIKQLTEELEAVNFTPSSLTGKRLLAKCRSLQHENEELGKRLCQGRVAQYELEIAMQKKLIDELKGNIKESDQLIVNLDDEVETLQSRVFNLQAHVDFCEKNHPPITSLDPPTPEKLNESE</sequence>
<evidence type="ECO:0000256" key="1">
    <source>
        <dbReference type="ARBA" id="ARBA00004123"/>
    </source>
</evidence>
<keyword evidence="5" id="KW-0539">Nucleus</keyword>
<name>A0ABR2WQ82_9FUNG</name>